<dbReference type="Pfam" id="PF00149">
    <property type="entry name" value="Metallophos"/>
    <property type="match status" value="1"/>
</dbReference>
<accession>A0A0F9KV63</accession>
<reference evidence="2" key="1">
    <citation type="journal article" date="2015" name="Nature">
        <title>Complex archaea that bridge the gap between prokaryotes and eukaryotes.</title>
        <authorList>
            <person name="Spang A."/>
            <person name="Saw J.H."/>
            <person name="Jorgensen S.L."/>
            <person name="Zaremba-Niedzwiedzka K."/>
            <person name="Martijn J."/>
            <person name="Lind A.E."/>
            <person name="van Eijk R."/>
            <person name="Schleper C."/>
            <person name="Guy L."/>
            <person name="Ettema T.J."/>
        </authorList>
    </citation>
    <scope>NUCLEOTIDE SEQUENCE</scope>
</reference>
<dbReference type="Gene3D" id="3.60.21.10">
    <property type="match status" value="2"/>
</dbReference>
<feature type="domain" description="Calcineurin-like phosphoesterase" evidence="1">
    <location>
        <begin position="1"/>
        <end position="144"/>
    </location>
</feature>
<gene>
    <name evidence="2" type="ORF">LCGC14_1657790</name>
</gene>
<comment type="caution">
    <text evidence="2">The sequence shown here is derived from an EMBL/GenBank/DDBJ whole genome shotgun (WGS) entry which is preliminary data.</text>
</comment>
<organism evidence="2">
    <name type="scientific">marine sediment metagenome</name>
    <dbReference type="NCBI Taxonomy" id="412755"/>
    <lineage>
        <taxon>unclassified sequences</taxon>
        <taxon>metagenomes</taxon>
        <taxon>ecological metagenomes</taxon>
    </lineage>
</organism>
<dbReference type="AlphaFoldDB" id="A0A0F9KV63"/>
<protein>
    <recommendedName>
        <fullName evidence="1">Calcineurin-like phosphoesterase domain-containing protein</fullName>
    </recommendedName>
</protein>
<name>A0A0F9KV63_9ZZZZ</name>
<dbReference type="InterPro" id="IPR050535">
    <property type="entry name" value="DNA_Repair-Maintenance_Comp"/>
</dbReference>
<proteinExistence type="predicted"/>
<dbReference type="PANTHER" id="PTHR30337">
    <property type="entry name" value="COMPONENT OF ATP-DEPENDENT DSDNA EXONUCLEASE"/>
    <property type="match status" value="1"/>
</dbReference>
<dbReference type="SUPFAM" id="SSF56300">
    <property type="entry name" value="Metallo-dependent phosphatases"/>
    <property type="match status" value="1"/>
</dbReference>
<dbReference type="InterPro" id="IPR029052">
    <property type="entry name" value="Metallo-depent_PP-like"/>
</dbReference>
<sequence>MKYLVCADIHLNINRRFEDTLDALGQILVLAPSLNVDKVLILGDVYTSRRPHSKEKAAFERWVRKLADAGIEVIILKGNHDEYPDGTHSYSEFTELQIPHVTVHNNPAIVDNFFLGHMLLREAKLGPIDYQHPDAMSTDELLAKFPNYRGYLLGDVHKHQLIRKSPLVVYAGSINRVDFGERNDPKGVLLIDDKDEVGSYKFIELKSRPMIQYDIDLSKALPALKLKEIGDAIVKIIYHGTPAQMKKVTKADTWHNSIRGYCKELIVQHDVITGTVARDERVNESITPQKALELYLEKLGELSPEEKADIFKLGVDLIDAAA</sequence>
<evidence type="ECO:0000259" key="1">
    <source>
        <dbReference type="Pfam" id="PF00149"/>
    </source>
</evidence>
<evidence type="ECO:0000313" key="2">
    <source>
        <dbReference type="EMBL" id="KKM19220.1"/>
    </source>
</evidence>
<dbReference type="GO" id="GO:0016787">
    <property type="term" value="F:hydrolase activity"/>
    <property type="evidence" value="ECO:0007669"/>
    <property type="project" value="InterPro"/>
</dbReference>
<dbReference type="EMBL" id="LAZR01014039">
    <property type="protein sequence ID" value="KKM19220.1"/>
    <property type="molecule type" value="Genomic_DNA"/>
</dbReference>
<dbReference type="InterPro" id="IPR004843">
    <property type="entry name" value="Calcineurin-like_PHP"/>
</dbReference>